<gene>
    <name evidence="2" type="ordered locus">Fraau_1199</name>
</gene>
<keyword evidence="3" id="KW-1185">Reference proteome</keyword>
<proteinExistence type="predicted"/>
<dbReference type="KEGG" id="fau:Fraau_1199"/>
<dbReference type="Proteomes" id="UP000005234">
    <property type="component" value="Chromosome"/>
</dbReference>
<dbReference type="HOGENOM" id="CLU_120970_0_0_6"/>
<dbReference type="GO" id="GO:0016853">
    <property type="term" value="F:isomerase activity"/>
    <property type="evidence" value="ECO:0007669"/>
    <property type="project" value="UniProtKB-KW"/>
</dbReference>
<dbReference type="AlphaFoldDB" id="H8L4I3"/>
<dbReference type="Pfam" id="PF12680">
    <property type="entry name" value="SnoaL_2"/>
    <property type="match status" value="1"/>
</dbReference>
<accession>H8L4I3</accession>
<feature type="domain" description="SnoaL-like" evidence="1">
    <location>
        <begin position="9"/>
        <end position="109"/>
    </location>
</feature>
<organism evidence="2 3">
    <name type="scientific">Frateuria aurantia (strain ATCC 33424 / DSM 6220 / KCTC 2777 / LMG 1558 / NBRC 3245 / NCIMB 13370)</name>
    <name type="common">Acetobacter aurantius</name>
    <dbReference type="NCBI Taxonomy" id="767434"/>
    <lineage>
        <taxon>Bacteria</taxon>
        <taxon>Pseudomonadati</taxon>
        <taxon>Pseudomonadota</taxon>
        <taxon>Gammaproteobacteria</taxon>
        <taxon>Lysobacterales</taxon>
        <taxon>Rhodanobacteraceae</taxon>
        <taxon>Frateuria</taxon>
    </lineage>
</organism>
<dbReference type="Gene3D" id="3.10.450.50">
    <property type="match status" value="1"/>
</dbReference>
<keyword evidence="2" id="KW-0413">Isomerase</keyword>
<dbReference type="InterPro" id="IPR037401">
    <property type="entry name" value="SnoaL-like"/>
</dbReference>
<sequence length="162" mass="18537">MSDAQRALITRFYRGFQRLDAEAMIACYTEDIVFSDPAFGRLQGREVGDMWRMLIRRAHDFSVDFDQVRSEDSSGQAHWVARYQFSQTGRSVVNEVQARFGFRDGLIAMHDDRFDLWRWSRQALGVKGLLLGWTPALQRAVQAQARRSLVTFSTADQGPAAD</sequence>
<dbReference type="EMBL" id="CP003350">
    <property type="protein sequence ID" value="AFC85657.1"/>
    <property type="molecule type" value="Genomic_DNA"/>
</dbReference>
<dbReference type="eggNOG" id="COG3631">
    <property type="taxonomic scope" value="Bacteria"/>
</dbReference>
<evidence type="ECO:0000259" key="1">
    <source>
        <dbReference type="Pfam" id="PF12680"/>
    </source>
</evidence>
<name>H8L4I3_FRAAD</name>
<dbReference type="STRING" id="767434.Fraau_1199"/>
<dbReference type="RefSeq" id="WP_014402663.1">
    <property type="nucleotide sequence ID" value="NC_017033.1"/>
</dbReference>
<evidence type="ECO:0000313" key="3">
    <source>
        <dbReference type="Proteomes" id="UP000005234"/>
    </source>
</evidence>
<evidence type="ECO:0000313" key="2">
    <source>
        <dbReference type="EMBL" id="AFC85657.1"/>
    </source>
</evidence>
<dbReference type="SUPFAM" id="SSF54427">
    <property type="entry name" value="NTF2-like"/>
    <property type="match status" value="1"/>
</dbReference>
<protein>
    <submittedName>
        <fullName evidence="2">Ketosteroid isomerase-like protein</fullName>
    </submittedName>
</protein>
<reference evidence="2" key="1">
    <citation type="submission" date="2012-02" db="EMBL/GenBank/DDBJ databases">
        <title>The complete genome of Frateuria aurantia DSM 6220.</title>
        <authorList>
            <consortium name="US DOE Joint Genome Institute (JGI-PGF)"/>
            <person name="Lucas S."/>
            <person name="Copeland A."/>
            <person name="Lapidus A."/>
            <person name="Glavina del Rio T."/>
            <person name="Dalin E."/>
            <person name="Tice H."/>
            <person name="Bruce D."/>
            <person name="Goodwin L."/>
            <person name="Pitluck S."/>
            <person name="Peters L."/>
            <person name="Ovchinnikova G."/>
            <person name="Teshima H."/>
            <person name="Kyrpides N."/>
            <person name="Mavromatis K."/>
            <person name="Ivanova N."/>
            <person name="Brettin T."/>
            <person name="Detter J.C."/>
            <person name="Han C."/>
            <person name="Larimer F."/>
            <person name="Land M."/>
            <person name="Hauser L."/>
            <person name="Markowitz V."/>
            <person name="Cheng J.-F."/>
            <person name="Hugenholtz P."/>
            <person name="Woyke T."/>
            <person name="Wu D."/>
            <person name="Brambilla E."/>
            <person name="Klenk H.-P."/>
            <person name="Eisen J.A."/>
        </authorList>
    </citation>
    <scope>NUCLEOTIDE SEQUENCE</scope>
    <source>
        <strain evidence="2">DSM 6220</strain>
    </source>
</reference>
<dbReference type="OrthoDB" id="391735at2"/>
<dbReference type="InterPro" id="IPR032710">
    <property type="entry name" value="NTF2-like_dom_sf"/>
</dbReference>